<feature type="region of interest" description="Disordered" evidence="1">
    <location>
        <begin position="1"/>
        <end position="34"/>
    </location>
</feature>
<evidence type="ECO:0000313" key="3">
    <source>
        <dbReference type="Proteomes" id="UP001597231"/>
    </source>
</evidence>
<evidence type="ECO:0000256" key="1">
    <source>
        <dbReference type="SAM" id="MobiDB-lite"/>
    </source>
</evidence>
<evidence type="ECO:0000313" key="2">
    <source>
        <dbReference type="EMBL" id="MFD1206655.1"/>
    </source>
</evidence>
<dbReference type="RefSeq" id="WP_381482246.1">
    <property type="nucleotide sequence ID" value="NZ_JBHTLT010000127.1"/>
</dbReference>
<organism evidence="2 3">
    <name type="scientific">Sporosarcina contaminans</name>
    <dbReference type="NCBI Taxonomy" id="633403"/>
    <lineage>
        <taxon>Bacteria</taxon>
        <taxon>Bacillati</taxon>
        <taxon>Bacillota</taxon>
        <taxon>Bacilli</taxon>
        <taxon>Bacillales</taxon>
        <taxon>Caryophanaceae</taxon>
        <taxon>Sporosarcina</taxon>
    </lineage>
</organism>
<name>A0ABW3U105_9BACL</name>
<dbReference type="EMBL" id="JBHTLT010000127">
    <property type="protein sequence ID" value="MFD1206655.1"/>
    <property type="molecule type" value="Genomic_DNA"/>
</dbReference>
<gene>
    <name evidence="2" type="ORF">ACFQ38_16280</name>
</gene>
<protein>
    <submittedName>
        <fullName evidence="2">Uncharacterized protein</fullName>
    </submittedName>
</protein>
<sequence length="63" mass="7440">MRTLKDQLIEKGLSRPRAGEIDQKSIRTRDRQEERLTDRELADLMGVNRDVYRRGPGGAFRRR</sequence>
<reference evidence="3" key="1">
    <citation type="journal article" date="2019" name="Int. J. Syst. Evol. Microbiol.">
        <title>The Global Catalogue of Microorganisms (GCM) 10K type strain sequencing project: providing services to taxonomists for standard genome sequencing and annotation.</title>
        <authorList>
            <consortium name="The Broad Institute Genomics Platform"/>
            <consortium name="The Broad Institute Genome Sequencing Center for Infectious Disease"/>
            <person name="Wu L."/>
            <person name="Ma J."/>
        </authorList>
    </citation>
    <scope>NUCLEOTIDE SEQUENCE [LARGE SCALE GENOMIC DNA]</scope>
    <source>
        <strain evidence="3">CCUG 53915</strain>
    </source>
</reference>
<dbReference type="Proteomes" id="UP001597231">
    <property type="component" value="Unassembled WGS sequence"/>
</dbReference>
<comment type="caution">
    <text evidence="2">The sequence shown here is derived from an EMBL/GenBank/DDBJ whole genome shotgun (WGS) entry which is preliminary data.</text>
</comment>
<proteinExistence type="predicted"/>
<accession>A0ABW3U105</accession>
<keyword evidence="3" id="KW-1185">Reference proteome</keyword>